<dbReference type="InterPro" id="IPR016032">
    <property type="entry name" value="Sig_transdc_resp-reg_C-effctor"/>
</dbReference>
<dbReference type="AlphaFoldDB" id="A0A316I8F3"/>
<sequence>MIEGPAVDRAGLPTSAAVLMSTDDPARSLLGRRAETAVLDRLLADARSGRSQVLVLRGEAGIGKSALVEHLVESASSCRVARAVGVESQMELAFAGVHQLCAPMMTHLDRLPGPQRDALAVAFGLSAGSVPDRFMVGLAVLSLLAEAAEERPLVCVVDDAQWLDRVSAQTLAFVARRLLAEPVALVFAVRGEALAPDDDPLTGLPELVVRGLRDRDAGALLDSAVPGRLDERVRDRIIAETRGNPLALLELPRGLTPAELAGGFARPDARPLAGQIEQSFVRRIEGLPAATQRLLLAAAAEPVGDAALLRRVAERLAIGPDAAGPAEAAGLVEFGAQVRFRHPLVRSAAYRSAGPGDRRDVHRALAELTDPESDPDRRAWHRAHAAVEPDEAVAAELERRADQAQARGGLAAAAAFLRRATELTPDPDRRGARALAAAQATFEAGAPDAALELVAAAEMGVLDEVRRGRLARLRGQIVFARRRGGEALPLLLDAAAQLARVDDGQAREAYLEAVGAAVFAGRLNGPDGLREVAESARAAPGEPRPARPADALLGGLATRFADGHVAGAPQVKRALEAFRRDAERTGDDIMRWLWLAWPAAGDMWDDEAWRELSTHAVRTARETGALNYLPLALSYRAAVHVHAGEFDVASALVEESEAITEATRNSPLGYTSLLLVAWRGEDLQAAELIGAQVHRATTWGEGRAIGLGAYLTAVLHNGFGQYRAAMADAERACEHDDLMAVGLSLVELVEAGARGDAPDAAAAALRQLEERAAASGTDWALGVLARSRALLSDGAAADQLYREAIERLERTKIAVHLARTHLVYGEWLRREGRRLDAREQLRAAYEMLNRFGAKAFAERARRELTATGESVHRRAVEARPVLTVQEAQIARLAGDGKTNTEIGAELFISPRTVEWHLRKVFTKLGVDSRRQLRGALIDN</sequence>
<dbReference type="PANTHER" id="PTHR16305:SF35">
    <property type="entry name" value="TRANSCRIPTIONAL ACTIVATOR DOMAIN"/>
    <property type="match status" value="1"/>
</dbReference>
<dbReference type="GO" id="GO:0005737">
    <property type="term" value="C:cytoplasm"/>
    <property type="evidence" value="ECO:0007669"/>
    <property type="project" value="TreeGrafter"/>
</dbReference>
<dbReference type="InterPro" id="IPR027417">
    <property type="entry name" value="P-loop_NTPase"/>
</dbReference>
<dbReference type="Pfam" id="PF13191">
    <property type="entry name" value="AAA_16"/>
    <property type="match status" value="1"/>
</dbReference>
<dbReference type="InterPro" id="IPR036388">
    <property type="entry name" value="WH-like_DNA-bd_sf"/>
</dbReference>
<dbReference type="SMART" id="SM00421">
    <property type="entry name" value="HTH_LUXR"/>
    <property type="match status" value="1"/>
</dbReference>
<dbReference type="RefSeq" id="WP_233440005.1">
    <property type="nucleotide sequence ID" value="NZ_QGHB01000010.1"/>
</dbReference>
<feature type="domain" description="HTH luxR-type" evidence="3">
    <location>
        <begin position="875"/>
        <end position="939"/>
    </location>
</feature>
<evidence type="ECO:0000259" key="3">
    <source>
        <dbReference type="PROSITE" id="PS50043"/>
    </source>
</evidence>
<dbReference type="SUPFAM" id="SSF46894">
    <property type="entry name" value="C-terminal effector domain of the bipartite response regulators"/>
    <property type="match status" value="1"/>
</dbReference>
<dbReference type="Proteomes" id="UP000246005">
    <property type="component" value="Unassembled WGS sequence"/>
</dbReference>
<accession>A0A316I8F3</accession>
<dbReference type="InterPro" id="IPR041664">
    <property type="entry name" value="AAA_16"/>
</dbReference>
<keyword evidence="1" id="KW-0547">Nucleotide-binding</keyword>
<keyword evidence="2" id="KW-0067">ATP-binding</keyword>
<evidence type="ECO:0000313" key="5">
    <source>
        <dbReference type="Proteomes" id="UP000246005"/>
    </source>
</evidence>
<reference evidence="4 5" key="1">
    <citation type="submission" date="2018-05" db="EMBL/GenBank/DDBJ databases">
        <title>Genomic Encyclopedia of Type Strains, Phase IV (KMG-IV): sequencing the most valuable type-strain genomes for metagenomic binning, comparative biology and taxonomic classification.</title>
        <authorList>
            <person name="Goeker M."/>
        </authorList>
    </citation>
    <scope>NUCLEOTIDE SEQUENCE [LARGE SCALE GENOMIC DNA]</scope>
    <source>
        <strain evidence="4 5">DSM 45480</strain>
    </source>
</reference>
<protein>
    <submittedName>
        <fullName evidence="4">Regulatory LuxR family protein</fullName>
    </submittedName>
</protein>
<dbReference type="GO" id="GO:0005524">
    <property type="term" value="F:ATP binding"/>
    <property type="evidence" value="ECO:0007669"/>
    <property type="project" value="UniProtKB-KW"/>
</dbReference>
<dbReference type="Gene3D" id="1.10.10.10">
    <property type="entry name" value="Winged helix-like DNA-binding domain superfamily/Winged helix DNA-binding domain"/>
    <property type="match status" value="1"/>
</dbReference>
<organism evidence="4 5">
    <name type="scientific">Lentzea atacamensis</name>
    <dbReference type="NCBI Taxonomy" id="531938"/>
    <lineage>
        <taxon>Bacteria</taxon>
        <taxon>Bacillati</taxon>
        <taxon>Actinomycetota</taxon>
        <taxon>Actinomycetes</taxon>
        <taxon>Pseudonocardiales</taxon>
        <taxon>Pseudonocardiaceae</taxon>
        <taxon>Lentzea</taxon>
    </lineage>
</organism>
<dbReference type="GO" id="GO:0004016">
    <property type="term" value="F:adenylate cyclase activity"/>
    <property type="evidence" value="ECO:0007669"/>
    <property type="project" value="TreeGrafter"/>
</dbReference>
<dbReference type="Pfam" id="PF00196">
    <property type="entry name" value="GerE"/>
    <property type="match status" value="1"/>
</dbReference>
<dbReference type="SUPFAM" id="SSF52540">
    <property type="entry name" value="P-loop containing nucleoside triphosphate hydrolases"/>
    <property type="match status" value="1"/>
</dbReference>
<evidence type="ECO:0000256" key="1">
    <source>
        <dbReference type="ARBA" id="ARBA00022741"/>
    </source>
</evidence>
<name>A0A316I8F3_9PSEU</name>
<proteinExistence type="predicted"/>
<comment type="caution">
    <text evidence="4">The sequence shown here is derived from an EMBL/GenBank/DDBJ whole genome shotgun (WGS) entry which is preliminary data.</text>
</comment>
<evidence type="ECO:0000313" key="4">
    <source>
        <dbReference type="EMBL" id="PWK83549.1"/>
    </source>
</evidence>
<evidence type="ECO:0000256" key="2">
    <source>
        <dbReference type="ARBA" id="ARBA00022840"/>
    </source>
</evidence>
<dbReference type="InterPro" id="IPR000792">
    <property type="entry name" value="Tscrpt_reg_LuxR_C"/>
</dbReference>
<dbReference type="PROSITE" id="PS50043">
    <property type="entry name" value="HTH_LUXR_2"/>
    <property type="match status" value="1"/>
</dbReference>
<dbReference type="Gene3D" id="3.40.50.300">
    <property type="entry name" value="P-loop containing nucleotide triphosphate hydrolases"/>
    <property type="match status" value="1"/>
</dbReference>
<dbReference type="PANTHER" id="PTHR16305">
    <property type="entry name" value="TESTICULAR SOLUBLE ADENYLYL CYCLASE"/>
    <property type="match status" value="1"/>
</dbReference>
<dbReference type="CDD" id="cd06170">
    <property type="entry name" value="LuxR_C_like"/>
    <property type="match status" value="1"/>
</dbReference>
<dbReference type="EMBL" id="QGHB01000010">
    <property type="protein sequence ID" value="PWK83549.1"/>
    <property type="molecule type" value="Genomic_DNA"/>
</dbReference>
<dbReference type="GO" id="GO:0003677">
    <property type="term" value="F:DNA binding"/>
    <property type="evidence" value="ECO:0007669"/>
    <property type="project" value="InterPro"/>
</dbReference>
<gene>
    <name evidence="4" type="ORF">C8D88_1105</name>
</gene>
<dbReference type="GO" id="GO:0006355">
    <property type="term" value="P:regulation of DNA-templated transcription"/>
    <property type="evidence" value="ECO:0007669"/>
    <property type="project" value="InterPro"/>
</dbReference>
<dbReference type="PRINTS" id="PR00038">
    <property type="entry name" value="HTHLUXR"/>
</dbReference>